<feature type="domain" description="Aldos-2-ulose dehydratase/isomerase (AUDH) Cupin" evidence="1">
    <location>
        <begin position="7"/>
        <end position="328"/>
    </location>
</feature>
<name>A0A165EK69_9APHY</name>
<proteinExistence type="predicted"/>
<evidence type="ECO:0000313" key="2">
    <source>
        <dbReference type="EMBL" id="KZT07227.1"/>
    </source>
</evidence>
<dbReference type="Pfam" id="PF18637">
    <property type="entry name" value="AUDH_Cupin"/>
    <property type="match status" value="1"/>
</dbReference>
<protein>
    <recommendedName>
        <fullName evidence="1">Aldos-2-ulose dehydratase/isomerase (AUDH) Cupin domain-containing protein</fullName>
    </recommendedName>
</protein>
<dbReference type="OrthoDB" id="5378718at2759"/>
<sequence>MIVDTRTEVTERDKEAVVFIPRPSTVPEGRMPMVPALDIGGKRLALFVLRPEGSLQLERGDGLKVVYGSINMMDANGNTVTRGVAPPAKEVETTLVLSPDGTITSGENGAVFLRIESLELQFQGPFRRTSQVMTRNIIGASEVSTEAQRIDFPFVKVETLPWAGHLFDGFEIWNMSGLYVYFKDDPSEYVVHMQAWMLGLGETGRFHNHSDQSFCEIHLCLSNGGGTSGMRYFEDDYTRDIDQIAELTKGYVEKNSTLLVVPDMHEHGPLWKIQPGSQAKPLMRFNNTVDYPWHGWMASEFGEYELPIKSPLPEDKQRYDLWLAFEFPDSAFQY</sequence>
<dbReference type="RefSeq" id="XP_040764967.1">
    <property type="nucleotide sequence ID" value="XM_040908761.1"/>
</dbReference>
<evidence type="ECO:0000259" key="1">
    <source>
        <dbReference type="Pfam" id="PF18637"/>
    </source>
</evidence>
<dbReference type="GeneID" id="63825790"/>
<dbReference type="AlphaFoldDB" id="A0A165EK69"/>
<dbReference type="Gene3D" id="2.60.120.990">
    <property type="match status" value="1"/>
</dbReference>
<reference evidence="2 3" key="1">
    <citation type="journal article" date="2016" name="Mol. Biol. Evol.">
        <title>Comparative Genomics of Early-Diverging Mushroom-Forming Fungi Provides Insights into the Origins of Lignocellulose Decay Capabilities.</title>
        <authorList>
            <person name="Nagy L.G."/>
            <person name="Riley R."/>
            <person name="Tritt A."/>
            <person name="Adam C."/>
            <person name="Daum C."/>
            <person name="Floudas D."/>
            <person name="Sun H."/>
            <person name="Yadav J.S."/>
            <person name="Pangilinan J."/>
            <person name="Larsson K.H."/>
            <person name="Matsuura K."/>
            <person name="Barry K."/>
            <person name="Labutti K."/>
            <person name="Kuo R."/>
            <person name="Ohm R.A."/>
            <person name="Bhattacharya S.S."/>
            <person name="Shirouzu T."/>
            <person name="Yoshinaga Y."/>
            <person name="Martin F.M."/>
            <person name="Grigoriev I.V."/>
            <person name="Hibbett D.S."/>
        </authorList>
    </citation>
    <scope>NUCLEOTIDE SEQUENCE [LARGE SCALE GENOMIC DNA]</scope>
    <source>
        <strain evidence="2 3">93-53</strain>
    </source>
</reference>
<dbReference type="InParanoid" id="A0A165EK69"/>
<evidence type="ECO:0000313" key="3">
    <source>
        <dbReference type="Proteomes" id="UP000076871"/>
    </source>
</evidence>
<gene>
    <name evidence="2" type="ORF">LAESUDRAFT_725128</name>
</gene>
<dbReference type="EMBL" id="KV427620">
    <property type="protein sequence ID" value="KZT07227.1"/>
    <property type="molecule type" value="Genomic_DNA"/>
</dbReference>
<dbReference type="InterPro" id="IPR040887">
    <property type="entry name" value="AUDH_Cupin"/>
</dbReference>
<accession>A0A165EK69</accession>
<dbReference type="Proteomes" id="UP000076871">
    <property type="component" value="Unassembled WGS sequence"/>
</dbReference>
<organism evidence="2 3">
    <name type="scientific">Laetiporus sulphureus 93-53</name>
    <dbReference type="NCBI Taxonomy" id="1314785"/>
    <lineage>
        <taxon>Eukaryota</taxon>
        <taxon>Fungi</taxon>
        <taxon>Dikarya</taxon>
        <taxon>Basidiomycota</taxon>
        <taxon>Agaricomycotina</taxon>
        <taxon>Agaricomycetes</taxon>
        <taxon>Polyporales</taxon>
        <taxon>Laetiporus</taxon>
    </lineage>
</organism>
<keyword evidence="3" id="KW-1185">Reference proteome</keyword>